<reference evidence="1" key="1">
    <citation type="submission" date="2014-09" db="EMBL/GenBank/DDBJ databases">
        <authorList>
            <person name="Magalhaes I.L.F."/>
            <person name="Oliveira U."/>
            <person name="Santos F.R."/>
            <person name="Vidigal T.H.D.A."/>
            <person name="Brescovit A.D."/>
            <person name="Santos A.J."/>
        </authorList>
    </citation>
    <scope>NUCLEOTIDE SEQUENCE</scope>
    <source>
        <tissue evidence="1">Shoot tissue taken approximately 20 cm above the soil surface</tissue>
    </source>
</reference>
<sequence length="17" mass="2034">MVCYLSTFKFQSGDFNF</sequence>
<dbReference type="AlphaFoldDB" id="A0A0A9A314"/>
<accession>A0A0A9A314</accession>
<protein>
    <submittedName>
        <fullName evidence="1">Uncharacterized protein</fullName>
    </submittedName>
</protein>
<evidence type="ECO:0000313" key="1">
    <source>
        <dbReference type="EMBL" id="JAD45476.1"/>
    </source>
</evidence>
<proteinExistence type="predicted"/>
<organism evidence="1">
    <name type="scientific">Arundo donax</name>
    <name type="common">Giant reed</name>
    <name type="synonym">Donax arundinaceus</name>
    <dbReference type="NCBI Taxonomy" id="35708"/>
    <lineage>
        <taxon>Eukaryota</taxon>
        <taxon>Viridiplantae</taxon>
        <taxon>Streptophyta</taxon>
        <taxon>Embryophyta</taxon>
        <taxon>Tracheophyta</taxon>
        <taxon>Spermatophyta</taxon>
        <taxon>Magnoliopsida</taxon>
        <taxon>Liliopsida</taxon>
        <taxon>Poales</taxon>
        <taxon>Poaceae</taxon>
        <taxon>PACMAD clade</taxon>
        <taxon>Arundinoideae</taxon>
        <taxon>Arundineae</taxon>
        <taxon>Arundo</taxon>
    </lineage>
</organism>
<reference evidence="1" key="2">
    <citation type="journal article" date="2015" name="Data Brief">
        <title>Shoot transcriptome of the giant reed, Arundo donax.</title>
        <authorList>
            <person name="Barrero R.A."/>
            <person name="Guerrero F.D."/>
            <person name="Moolhuijzen P."/>
            <person name="Goolsby J.A."/>
            <person name="Tidwell J."/>
            <person name="Bellgard S.E."/>
            <person name="Bellgard M.I."/>
        </authorList>
    </citation>
    <scope>NUCLEOTIDE SEQUENCE</scope>
    <source>
        <tissue evidence="1">Shoot tissue taken approximately 20 cm above the soil surface</tissue>
    </source>
</reference>
<dbReference type="EMBL" id="GBRH01252419">
    <property type="protein sequence ID" value="JAD45476.1"/>
    <property type="molecule type" value="Transcribed_RNA"/>
</dbReference>
<name>A0A0A9A314_ARUDO</name>